<evidence type="ECO:0000313" key="2">
    <source>
        <dbReference type="EMBL" id="OJT07829.1"/>
    </source>
</evidence>
<dbReference type="OMA" id="IRSAYPP"/>
<evidence type="ECO:0000313" key="3">
    <source>
        <dbReference type="Proteomes" id="UP000184267"/>
    </source>
</evidence>
<evidence type="ECO:0000256" key="1">
    <source>
        <dbReference type="SAM" id="MobiDB-lite"/>
    </source>
</evidence>
<protein>
    <submittedName>
        <fullName evidence="2">Uncharacterized protein</fullName>
    </submittedName>
</protein>
<keyword evidence="3" id="KW-1185">Reference proteome</keyword>
<dbReference type="EMBL" id="MNAD01001115">
    <property type="protein sequence ID" value="OJT07829.1"/>
    <property type="molecule type" value="Genomic_DNA"/>
</dbReference>
<sequence length="207" mass="22520">MAAAPASLNSALRRARDPSAASTILDQQDVHSPNSSDTAAYMEPLNGANGGGTQADDAANSEGVDGGHEEGEEAGHREGEARLQLDCTEVSLERAPDAMHVYLLLEGTVAGRAVRPIRRDAVMAVCYVHRWFTQAPVNADLYTAWDELRNCLRTSIAMGRYLGTPGEDLVQNVALWARFRIRSAYPPDANLFGMFDPWDSEPDESED</sequence>
<dbReference type="AlphaFoldDB" id="A0A1M2VJQ2"/>
<accession>A0A1M2VJQ2</accession>
<proteinExistence type="predicted"/>
<feature type="compositionally biased region" description="Polar residues" evidence="1">
    <location>
        <begin position="20"/>
        <end position="38"/>
    </location>
</feature>
<organism evidence="2 3">
    <name type="scientific">Trametes pubescens</name>
    <name type="common">White-rot fungus</name>
    <dbReference type="NCBI Taxonomy" id="154538"/>
    <lineage>
        <taxon>Eukaryota</taxon>
        <taxon>Fungi</taxon>
        <taxon>Dikarya</taxon>
        <taxon>Basidiomycota</taxon>
        <taxon>Agaricomycotina</taxon>
        <taxon>Agaricomycetes</taxon>
        <taxon>Polyporales</taxon>
        <taxon>Polyporaceae</taxon>
        <taxon>Trametes</taxon>
    </lineage>
</organism>
<dbReference type="Proteomes" id="UP000184267">
    <property type="component" value="Unassembled WGS sequence"/>
</dbReference>
<feature type="compositionally biased region" description="Basic and acidic residues" evidence="1">
    <location>
        <begin position="65"/>
        <end position="81"/>
    </location>
</feature>
<reference evidence="2 3" key="1">
    <citation type="submission" date="2016-10" db="EMBL/GenBank/DDBJ databases">
        <title>Genome sequence of the basidiomycete white-rot fungus Trametes pubescens.</title>
        <authorList>
            <person name="Makela M.R."/>
            <person name="Granchi Z."/>
            <person name="Peng M."/>
            <person name="De Vries R.P."/>
            <person name="Grigoriev I."/>
            <person name="Riley R."/>
            <person name="Hilden K."/>
        </authorList>
    </citation>
    <scope>NUCLEOTIDE SEQUENCE [LARGE SCALE GENOMIC DNA]</scope>
    <source>
        <strain evidence="2 3">FBCC735</strain>
    </source>
</reference>
<name>A0A1M2VJQ2_TRAPU</name>
<dbReference type="OrthoDB" id="2762949at2759"/>
<feature type="region of interest" description="Disordered" evidence="1">
    <location>
        <begin position="1"/>
        <end position="81"/>
    </location>
</feature>
<comment type="caution">
    <text evidence="2">The sequence shown here is derived from an EMBL/GenBank/DDBJ whole genome shotgun (WGS) entry which is preliminary data.</text>
</comment>
<gene>
    <name evidence="2" type="ORF">TRAPUB_1275</name>
</gene>